<proteinExistence type="predicted"/>
<feature type="transmembrane region" description="Helical" evidence="1">
    <location>
        <begin position="129"/>
        <end position="151"/>
    </location>
</feature>
<feature type="transmembrane region" description="Helical" evidence="1">
    <location>
        <begin position="30"/>
        <end position="57"/>
    </location>
</feature>
<dbReference type="InterPro" id="IPR015943">
    <property type="entry name" value="WD40/YVTN_repeat-like_dom_sf"/>
</dbReference>
<feature type="transmembrane region" description="Helical" evidence="1">
    <location>
        <begin position="157"/>
        <end position="183"/>
    </location>
</feature>
<protein>
    <submittedName>
        <fullName evidence="2">Uncharacterized protein</fullName>
    </submittedName>
</protein>
<accession>A0A2T0N3Z4</accession>
<reference evidence="2 3" key="1">
    <citation type="submission" date="2018-03" db="EMBL/GenBank/DDBJ databases">
        <title>Genomic Encyclopedia of Type Strains, Phase III (KMG-III): the genomes of soil and plant-associated and newly described type strains.</title>
        <authorList>
            <person name="Whitman W."/>
        </authorList>
    </citation>
    <scope>NUCLEOTIDE SEQUENCE [LARGE SCALE GENOMIC DNA]</scope>
    <source>
        <strain evidence="2 3">CGMCC 4.7104</strain>
    </source>
</reference>
<dbReference type="AlphaFoldDB" id="A0A2T0N3Z4"/>
<keyword evidence="3" id="KW-1185">Reference proteome</keyword>
<feature type="transmembrane region" description="Helical" evidence="1">
    <location>
        <begin position="237"/>
        <end position="261"/>
    </location>
</feature>
<keyword evidence="1" id="KW-0472">Membrane</keyword>
<dbReference type="SUPFAM" id="SSF63829">
    <property type="entry name" value="Calcium-dependent phosphotriesterase"/>
    <property type="match status" value="1"/>
</dbReference>
<organism evidence="2 3">
    <name type="scientific">Nonomuraea fuscirosea</name>
    <dbReference type="NCBI Taxonomy" id="1291556"/>
    <lineage>
        <taxon>Bacteria</taxon>
        <taxon>Bacillati</taxon>
        <taxon>Actinomycetota</taxon>
        <taxon>Actinomycetes</taxon>
        <taxon>Streptosporangiales</taxon>
        <taxon>Streptosporangiaceae</taxon>
        <taxon>Nonomuraea</taxon>
    </lineage>
</organism>
<keyword evidence="1" id="KW-1133">Transmembrane helix</keyword>
<dbReference type="Proteomes" id="UP000238312">
    <property type="component" value="Unassembled WGS sequence"/>
</dbReference>
<keyword evidence="1" id="KW-0812">Transmembrane</keyword>
<sequence>MRSVETVDARARLGRPFVVGRASLAALRQLVPLVAPAVVVFAPLGLITALALLPLLSGSAVVRNGELEIFGAEPGQLLVSGAAVLVAFTVAQAVVFPATVLIAASLQAGGRPVSARRALGVSLRRLPSMMLLVLLAALVFALVVAAGYAALTVTGSAVPAMIVFVGLALFTMPALLAVPAIVLEGRSAIGAVGRGYDLVIGHEPSSVFTLACGVYVIPGVVSAALDAAMAGLHGPALMYATGLAGGVLAPVGTAFQASVITRQFLHRLALRPDPVSAEELDRILAGLPDTGPRRRVRFPLVLPALLLPGLVHGGVATANPFGWLETSETDVTAAWWNAFGDGTDGFALRAGDLRALYAGPGTGLVALVHGGFQQPSAMFACADATCRRARLRHAHGANQDLGLEPGGAALPDGRLVLTSWTRHHAEWDTWKRLGLLICDQRACLPPPGGRPLISRHDVAGLLPLAMSARPDGGLVVATAEQVESGRGRYDAEISLILCADPACTRPVSRKVARIPSGGYYPESKTLSVAVGADGGPVVARMDSRTGAIHVISCDTPACARPRVTRPVPPQAIERTRDTPRHAVAVAVRPDGRPVLAYQDIRDSAARFVDCRSRDCARHVTVTLSGESYAPPVPVIDRAGRVLVAYQDAVRPYVMLATCAEGRCARTAVTGTRNGPGDVLAMALDQAGRPVILWTDDNGSYFSDGRWSLLVTTPLNLPLSRAEG</sequence>
<evidence type="ECO:0000313" key="3">
    <source>
        <dbReference type="Proteomes" id="UP000238312"/>
    </source>
</evidence>
<feature type="transmembrane region" description="Helical" evidence="1">
    <location>
        <begin position="77"/>
        <end position="108"/>
    </location>
</feature>
<dbReference type="EMBL" id="PVNG01000005">
    <property type="protein sequence ID" value="PRX66882.1"/>
    <property type="molecule type" value="Genomic_DNA"/>
</dbReference>
<evidence type="ECO:0000313" key="2">
    <source>
        <dbReference type="EMBL" id="PRX66882.1"/>
    </source>
</evidence>
<name>A0A2T0N3Z4_9ACTN</name>
<evidence type="ECO:0000256" key="1">
    <source>
        <dbReference type="SAM" id="Phobius"/>
    </source>
</evidence>
<comment type="caution">
    <text evidence="2">The sequence shown here is derived from an EMBL/GenBank/DDBJ whole genome shotgun (WGS) entry which is preliminary data.</text>
</comment>
<dbReference type="Gene3D" id="2.130.10.10">
    <property type="entry name" value="YVTN repeat-like/Quinoprotein amine dehydrogenase"/>
    <property type="match status" value="1"/>
</dbReference>
<feature type="transmembrane region" description="Helical" evidence="1">
    <location>
        <begin position="204"/>
        <end position="225"/>
    </location>
</feature>
<gene>
    <name evidence="2" type="ORF">B0I32_105322</name>
</gene>